<keyword evidence="3" id="KW-1185">Reference proteome</keyword>
<organism evidence="2 3">
    <name type="scientific">Pandoraea capi</name>
    <dbReference type="NCBI Taxonomy" id="2508286"/>
    <lineage>
        <taxon>Bacteria</taxon>
        <taxon>Pseudomonadati</taxon>
        <taxon>Pseudomonadota</taxon>
        <taxon>Betaproteobacteria</taxon>
        <taxon>Burkholderiales</taxon>
        <taxon>Burkholderiaceae</taxon>
        <taxon>Pandoraea</taxon>
    </lineage>
</organism>
<accession>A0ABY6W0P2</accession>
<evidence type="ECO:0008006" key="4">
    <source>
        <dbReference type="Google" id="ProtNLM"/>
    </source>
</evidence>
<feature type="transmembrane region" description="Helical" evidence="1">
    <location>
        <begin position="34"/>
        <end position="55"/>
    </location>
</feature>
<evidence type="ECO:0000313" key="2">
    <source>
        <dbReference type="EMBL" id="VVE12086.1"/>
    </source>
</evidence>
<evidence type="ECO:0000313" key="3">
    <source>
        <dbReference type="Proteomes" id="UP000366065"/>
    </source>
</evidence>
<dbReference type="Proteomes" id="UP000366065">
    <property type="component" value="Unassembled WGS sequence"/>
</dbReference>
<proteinExistence type="predicted"/>
<sequence length="182" mass="20489">MQKAWRYLEFGFAAISLGVVTVALIYAFKRHSEGAAAWVQAIGAIAAIAGAFTIARAERHAQVMQAEANVREEHQRSMKEVKYLLSDSASFLTSIEQQATLRKMDRTGVDSVVYEELIQRLNFLRRTPIDDGTLEQLNDVRDDLVSITNYYRRFEEMITFPVAVTDTIKNAAAMARQRANVA</sequence>
<keyword evidence="1" id="KW-1133">Transmembrane helix</keyword>
<protein>
    <recommendedName>
        <fullName evidence="4">LemA family protein</fullName>
    </recommendedName>
</protein>
<evidence type="ECO:0000256" key="1">
    <source>
        <dbReference type="SAM" id="Phobius"/>
    </source>
</evidence>
<keyword evidence="1" id="KW-0472">Membrane</keyword>
<name>A0ABY6W0P2_9BURK</name>
<gene>
    <name evidence="2" type="ORF">PCA20602_02686</name>
</gene>
<comment type="caution">
    <text evidence="2">The sequence shown here is derived from an EMBL/GenBank/DDBJ whole genome shotgun (WGS) entry which is preliminary data.</text>
</comment>
<reference evidence="2 3" key="1">
    <citation type="submission" date="2019-08" db="EMBL/GenBank/DDBJ databases">
        <authorList>
            <person name="Peeters C."/>
        </authorList>
    </citation>
    <scope>NUCLEOTIDE SEQUENCE [LARGE SCALE GENOMIC DNA]</scope>
    <source>
        <strain evidence="2 3">LMG 20602</strain>
    </source>
</reference>
<dbReference type="RefSeq" id="WP_150721617.1">
    <property type="nucleotide sequence ID" value="NZ_CABPRV010000005.1"/>
</dbReference>
<keyword evidence="1" id="KW-0812">Transmembrane</keyword>
<feature type="transmembrane region" description="Helical" evidence="1">
    <location>
        <begin position="7"/>
        <end position="28"/>
    </location>
</feature>
<dbReference type="EMBL" id="CABPRV010000005">
    <property type="protein sequence ID" value="VVE12086.1"/>
    <property type="molecule type" value="Genomic_DNA"/>
</dbReference>